<keyword evidence="1" id="KW-0812">Transmembrane</keyword>
<keyword evidence="1" id="KW-0472">Membrane</keyword>
<dbReference type="Proteomes" id="UP001331761">
    <property type="component" value="Unassembled WGS sequence"/>
</dbReference>
<protein>
    <submittedName>
        <fullName evidence="2">Uncharacterized protein</fullName>
    </submittedName>
</protein>
<evidence type="ECO:0000313" key="2">
    <source>
        <dbReference type="EMBL" id="KAK5964486.1"/>
    </source>
</evidence>
<accession>A0AAN8I9S5</accession>
<gene>
    <name evidence="2" type="ORF">GCK32_020445</name>
</gene>
<dbReference type="EMBL" id="WIXE01025742">
    <property type="protein sequence ID" value="KAK5964486.1"/>
    <property type="molecule type" value="Genomic_DNA"/>
</dbReference>
<evidence type="ECO:0000256" key="1">
    <source>
        <dbReference type="SAM" id="Phobius"/>
    </source>
</evidence>
<comment type="caution">
    <text evidence="2">The sequence shown here is derived from an EMBL/GenBank/DDBJ whole genome shotgun (WGS) entry which is preliminary data.</text>
</comment>
<name>A0AAN8I9S5_TRICO</name>
<evidence type="ECO:0000313" key="3">
    <source>
        <dbReference type="Proteomes" id="UP001331761"/>
    </source>
</evidence>
<keyword evidence="1" id="KW-1133">Transmembrane helix</keyword>
<feature type="transmembrane region" description="Helical" evidence="1">
    <location>
        <begin position="79"/>
        <end position="104"/>
    </location>
</feature>
<keyword evidence="3" id="KW-1185">Reference proteome</keyword>
<organism evidence="2 3">
    <name type="scientific">Trichostrongylus colubriformis</name>
    <name type="common">Black scour worm</name>
    <dbReference type="NCBI Taxonomy" id="6319"/>
    <lineage>
        <taxon>Eukaryota</taxon>
        <taxon>Metazoa</taxon>
        <taxon>Ecdysozoa</taxon>
        <taxon>Nematoda</taxon>
        <taxon>Chromadorea</taxon>
        <taxon>Rhabditida</taxon>
        <taxon>Rhabditina</taxon>
        <taxon>Rhabditomorpha</taxon>
        <taxon>Strongyloidea</taxon>
        <taxon>Trichostrongylidae</taxon>
        <taxon>Trichostrongylus</taxon>
    </lineage>
</organism>
<reference evidence="2 3" key="1">
    <citation type="submission" date="2019-10" db="EMBL/GenBank/DDBJ databases">
        <title>Assembly and Annotation for the nematode Trichostrongylus colubriformis.</title>
        <authorList>
            <person name="Martin J."/>
        </authorList>
    </citation>
    <scope>NUCLEOTIDE SEQUENCE [LARGE SCALE GENOMIC DNA]</scope>
    <source>
        <strain evidence="2">G859</strain>
        <tissue evidence="2">Whole worm</tissue>
    </source>
</reference>
<dbReference type="AlphaFoldDB" id="A0AAN8I9S5"/>
<feature type="transmembrane region" description="Helical" evidence="1">
    <location>
        <begin position="56"/>
        <end position="72"/>
    </location>
</feature>
<proteinExistence type="predicted"/>
<sequence length="172" mass="19321">MIGDTCVRSESRSVYNGVTDRRGQSKVNTVSVVGFLNAEINDFVHYEQVQYPSHTYFLYSFISLLLCIYIISRNRRLTVVMLTITLLLTFCAISFLLHGVLILFVPERPAAPAVMLPWHIGVSRFAPWFAALCLVSAQDRLFLGVTREEQLNTALLLIEQKSRPVAEAGVAL</sequence>